<dbReference type="Proteomes" id="UP001255856">
    <property type="component" value="Unassembled WGS sequence"/>
</dbReference>
<feature type="region of interest" description="Disordered" evidence="1">
    <location>
        <begin position="305"/>
        <end position="356"/>
    </location>
</feature>
<keyword evidence="2" id="KW-0812">Transmembrane</keyword>
<evidence type="ECO:0000256" key="2">
    <source>
        <dbReference type="SAM" id="Phobius"/>
    </source>
</evidence>
<gene>
    <name evidence="3" type="ORF">QBZ16_001686</name>
</gene>
<keyword evidence="2" id="KW-1133">Transmembrane helix</keyword>
<proteinExistence type="predicted"/>
<comment type="caution">
    <text evidence="3">The sequence shown here is derived from an EMBL/GenBank/DDBJ whole genome shotgun (WGS) entry which is preliminary data.</text>
</comment>
<reference evidence="3" key="1">
    <citation type="submission" date="2021-01" db="EMBL/GenBank/DDBJ databases">
        <authorList>
            <person name="Eckstrom K.M.E."/>
        </authorList>
    </citation>
    <scope>NUCLEOTIDE SEQUENCE</scope>
    <source>
        <strain evidence="3">UVCC 0001</strain>
    </source>
</reference>
<accession>A0AAD9ID53</accession>
<evidence type="ECO:0000256" key="1">
    <source>
        <dbReference type="SAM" id="MobiDB-lite"/>
    </source>
</evidence>
<evidence type="ECO:0000313" key="3">
    <source>
        <dbReference type="EMBL" id="KAK2075578.1"/>
    </source>
</evidence>
<feature type="transmembrane region" description="Helical" evidence="2">
    <location>
        <begin position="357"/>
        <end position="378"/>
    </location>
</feature>
<feature type="transmembrane region" description="Helical" evidence="2">
    <location>
        <begin position="385"/>
        <end position="408"/>
    </location>
</feature>
<keyword evidence="4" id="KW-1185">Reference proteome</keyword>
<keyword evidence="2" id="KW-0472">Membrane</keyword>
<organism evidence="3 4">
    <name type="scientific">Prototheca wickerhamii</name>
    <dbReference type="NCBI Taxonomy" id="3111"/>
    <lineage>
        <taxon>Eukaryota</taxon>
        <taxon>Viridiplantae</taxon>
        <taxon>Chlorophyta</taxon>
        <taxon>core chlorophytes</taxon>
        <taxon>Trebouxiophyceae</taxon>
        <taxon>Chlorellales</taxon>
        <taxon>Chlorellaceae</taxon>
        <taxon>Prototheca</taxon>
    </lineage>
</organism>
<evidence type="ECO:0008006" key="5">
    <source>
        <dbReference type="Google" id="ProtNLM"/>
    </source>
</evidence>
<evidence type="ECO:0000313" key="4">
    <source>
        <dbReference type="Proteomes" id="UP001255856"/>
    </source>
</evidence>
<protein>
    <recommendedName>
        <fullName evidence="5">Protein PHLOEM PROTEIN 2-LIKE A10</fullName>
    </recommendedName>
</protein>
<sequence length="409" mass="42117">MAGTLPGLRELPSRRRALLMAAGVAALGYAGYRAYHSDTVTAWRRALKRLTQLLDSTADTLNSGAELTGSLVDDMRAYLDSDQPDLPPRLRQLVQLAQQEEVTSATSHTVAALLAGLQQGAGGQTKGADAPAGPDALDRVLSALLSERGQSLVGLAVALGARNLVEGFYGAWAAAGAKDAPEDGKQEGDVLDRLLGWLGTARGQRAARRMLASAAGSGVGVYCDKTADVNVFDQMLSALSARREHLGVAKVFLTVLVREAVRAATGERDGAATPLSLSPSSSAASLAAEPVRGSLQTLRRLASLQAEGKGDAGTPAERSEGGARKTASGGIARQVTDDDAQVKNGSSRESVAPKTPGGWAATLGSCVLAAAGAAADVLCQRTVAVFLAVAFVILLLLQISARLVSALLF</sequence>
<dbReference type="AlphaFoldDB" id="A0AAD9ID53"/>
<dbReference type="EMBL" id="JASFZW010000014">
    <property type="protein sequence ID" value="KAK2075578.1"/>
    <property type="molecule type" value="Genomic_DNA"/>
</dbReference>
<name>A0AAD9ID53_PROWI</name>